<evidence type="ECO:0000313" key="4">
    <source>
        <dbReference type="Proteomes" id="UP000521227"/>
    </source>
</evidence>
<comment type="caution">
    <text evidence="3">The sequence shown here is derived from an EMBL/GenBank/DDBJ whole genome shotgun (WGS) entry which is preliminary data.</text>
</comment>
<dbReference type="Proteomes" id="UP000521227">
    <property type="component" value="Unassembled WGS sequence"/>
</dbReference>
<sequence length="141" mass="15494">MEFIRAITLSAALSLLSFAAHAQGTPAAKDAYLYFVWPQDGMTIKGAFWCRFGLRNMGVTHAGDTYANAGHHHLLIDVNEPLDPKEPIPQDKSHLHFGAGQTEARIELPPGKHTLQLVLGDAKHYPFDPPVVSKKITVTIK</sequence>
<evidence type="ECO:0000313" key="3">
    <source>
        <dbReference type="EMBL" id="MBB5050667.1"/>
    </source>
</evidence>
<evidence type="ECO:0000259" key="2">
    <source>
        <dbReference type="Pfam" id="PF14347"/>
    </source>
</evidence>
<feature type="domain" description="DUF4399" evidence="2">
    <location>
        <begin position="50"/>
        <end position="141"/>
    </location>
</feature>
<dbReference type="AlphaFoldDB" id="A0A840MWV1"/>
<feature type="chain" id="PRO_5032753447" description="DUF4399 domain-containing protein" evidence="1">
    <location>
        <begin position="23"/>
        <end position="141"/>
    </location>
</feature>
<gene>
    <name evidence="3" type="ORF">HNQ36_000615</name>
</gene>
<dbReference type="Pfam" id="PF14347">
    <property type="entry name" value="DUF4399"/>
    <property type="match status" value="1"/>
</dbReference>
<accession>A0A840MWV1</accession>
<dbReference type="InterPro" id="IPR025512">
    <property type="entry name" value="DUF4399"/>
</dbReference>
<protein>
    <recommendedName>
        <fullName evidence="2">DUF4399 domain-containing protein</fullName>
    </recommendedName>
</protein>
<dbReference type="EMBL" id="JACHIJ010000001">
    <property type="protein sequence ID" value="MBB5050667.1"/>
    <property type="molecule type" value="Genomic_DNA"/>
</dbReference>
<evidence type="ECO:0000256" key="1">
    <source>
        <dbReference type="SAM" id="SignalP"/>
    </source>
</evidence>
<proteinExistence type="predicted"/>
<organism evidence="3 4">
    <name type="scientific">Afipia massiliensis</name>
    <dbReference type="NCBI Taxonomy" id="211460"/>
    <lineage>
        <taxon>Bacteria</taxon>
        <taxon>Pseudomonadati</taxon>
        <taxon>Pseudomonadota</taxon>
        <taxon>Alphaproteobacteria</taxon>
        <taxon>Hyphomicrobiales</taxon>
        <taxon>Nitrobacteraceae</taxon>
        <taxon>Afipia</taxon>
    </lineage>
</organism>
<name>A0A840MWV1_9BRAD</name>
<dbReference type="RefSeq" id="WP_184082458.1">
    <property type="nucleotide sequence ID" value="NZ_JACHIJ010000001.1"/>
</dbReference>
<reference evidence="3 4" key="1">
    <citation type="submission" date="2020-08" db="EMBL/GenBank/DDBJ databases">
        <title>Genomic Encyclopedia of Type Strains, Phase IV (KMG-IV): sequencing the most valuable type-strain genomes for metagenomic binning, comparative biology and taxonomic classification.</title>
        <authorList>
            <person name="Goeker M."/>
        </authorList>
    </citation>
    <scope>NUCLEOTIDE SEQUENCE [LARGE SCALE GENOMIC DNA]</scope>
    <source>
        <strain evidence="3 4">DSM 17498</strain>
    </source>
</reference>
<feature type="signal peptide" evidence="1">
    <location>
        <begin position="1"/>
        <end position="22"/>
    </location>
</feature>
<keyword evidence="1" id="KW-0732">Signal</keyword>